<name>A0A813P6A7_9BILA</name>
<dbReference type="CDD" id="cd00105">
    <property type="entry name" value="KH-I"/>
    <property type="match status" value="1"/>
</dbReference>
<protein>
    <recommendedName>
        <fullName evidence="4">K Homology domain-containing protein</fullName>
    </recommendedName>
</protein>
<evidence type="ECO:0000313" key="6">
    <source>
        <dbReference type="EMBL" id="CAF3527126.1"/>
    </source>
</evidence>
<gene>
    <name evidence="5" type="ORF">GPM918_LOCUS660</name>
    <name evidence="6" type="ORF">SRO942_LOCUS661</name>
</gene>
<evidence type="ECO:0000256" key="3">
    <source>
        <dbReference type="SAM" id="MobiDB-lite"/>
    </source>
</evidence>
<dbReference type="SMART" id="SM00322">
    <property type="entry name" value="KH"/>
    <property type="match status" value="2"/>
</dbReference>
<dbReference type="EMBL" id="CAJNOQ010000054">
    <property type="protein sequence ID" value="CAF0748039.1"/>
    <property type="molecule type" value="Genomic_DNA"/>
</dbReference>
<proteinExistence type="predicted"/>
<evidence type="ECO:0000313" key="7">
    <source>
        <dbReference type="Proteomes" id="UP000663829"/>
    </source>
</evidence>
<dbReference type="InterPro" id="IPR004088">
    <property type="entry name" value="KH_dom_type_1"/>
</dbReference>
<keyword evidence="1" id="KW-0677">Repeat</keyword>
<evidence type="ECO:0000259" key="4">
    <source>
        <dbReference type="SMART" id="SM00322"/>
    </source>
</evidence>
<dbReference type="PROSITE" id="PS50084">
    <property type="entry name" value="KH_TYPE_1"/>
    <property type="match status" value="2"/>
</dbReference>
<dbReference type="AlphaFoldDB" id="A0A813P6A7"/>
<evidence type="ECO:0000313" key="5">
    <source>
        <dbReference type="EMBL" id="CAF0748039.1"/>
    </source>
</evidence>
<dbReference type="SUPFAM" id="SSF54791">
    <property type="entry name" value="Eukaryotic type KH-domain (KH-domain type I)"/>
    <property type="match status" value="2"/>
</dbReference>
<dbReference type="EMBL" id="CAJOBC010000054">
    <property type="protein sequence ID" value="CAF3527126.1"/>
    <property type="molecule type" value="Genomic_DNA"/>
</dbReference>
<dbReference type="Pfam" id="PF00013">
    <property type="entry name" value="KH_1"/>
    <property type="match status" value="2"/>
</dbReference>
<feature type="compositionally biased region" description="Polar residues" evidence="3">
    <location>
        <begin position="270"/>
        <end position="288"/>
    </location>
</feature>
<comment type="caution">
    <text evidence="5">The sequence shown here is derived from an EMBL/GenBank/DDBJ whole genome shotgun (WGS) entry which is preliminary data.</text>
</comment>
<reference evidence="5" key="1">
    <citation type="submission" date="2021-02" db="EMBL/GenBank/DDBJ databases">
        <authorList>
            <person name="Nowell W R."/>
        </authorList>
    </citation>
    <scope>NUCLEOTIDE SEQUENCE</scope>
</reference>
<sequence>MTEWHRGSNTVPMKLFHLAKQKLIKKKMALDPVRWKSLYSNKNLHPAQNPAMKKIRFIEDKVTLQPVVEQKAKKEQQVPVKSKLHDSVQRNGGNGVKFALIEPSSSVPRPISIQPSQQDIKKQIQSLIHETNEQKQILDHLELEEIHETVSQELDSWKSHMCDRITLMHDKIMAENDSSYDQLYCFQQTIQNILNDHLIRRLEKMARKSDDELNKQDLDEIELRLGQMKDEINLIKQLNLHLECEQVEIIGQLNLVKLTDFNLKKKANQERSSLPQATDSASPSLQLPQKNVSTNWNTIAQNGINYVTEMNFRFLVKYQVVQKLEKINLDQLSSMIQLSPCSLSPGIFEYVLTIINQDDLEVCMEILSEVMPLILSSQTNELRILFHEIYIPYIIGKGGERSNYLKEKYQLNQIKIYSQSCPKSNERILSLSSQKHEYIICCLQEIYQNILEQYRQYSKEQIQSICLYNPQNYDRTMCSEYGGYEDDENKSITAVALIPVVCNQKSNIQPNYDKIDIEDEKTWEMPSNGDSNQILVKYLTHLTDNQVGIIIGPFGQRITQIKEESGAWVHISDDGEEPSIIRGTKKQIAHALRLIDECLHRYKQKLPFQKHRSHGKTR</sequence>
<dbReference type="Gene3D" id="3.30.1370.10">
    <property type="entry name" value="K Homology domain, type 1"/>
    <property type="match status" value="2"/>
</dbReference>
<evidence type="ECO:0000256" key="2">
    <source>
        <dbReference type="PROSITE-ProRule" id="PRU00117"/>
    </source>
</evidence>
<organism evidence="5 7">
    <name type="scientific">Didymodactylos carnosus</name>
    <dbReference type="NCBI Taxonomy" id="1234261"/>
    <lineage>
        <taxon>Eukaryota</taxon>
        <taxon>Metazoa</taxon>
        <taxon>Spiralia</taxon>
        <taxon>Gnathifera</taxon>
        <taxon>Rotifera</taxon>
        <taxon>Eurotatoria</taxon>
        <taxon>Bdelloidea</taxon>
        <taxon>Philodinida</taxon>
        <taxon>Philodinidae</taxon>
        <taxon>Didymodactylos</taxon>
    </lineage>
</organism>
<accession>A0A813P6A7</accession>
<dbReference type="OrthoDB" id="10027144at2759"/>
<dbReference type="Proteomes" id="UP000663829">
    <property type="component" value="Unassembled WGS sequence"/>
</dbReference>
<keyword evidence="2" id="KW-0694">RNA-binding</keyword>
<feature type="domain" description="K Homology" evidence="4">
    <location>
        <begin position="528"/>
        <end position="600"/>
    </location>
</feature>
<dbReference type="InterPro" id="IPR036612">
    <property type="entry name" value="KH_dom_type_1_sf"/>
</dbReference>
<dbReference type="Proteomes" id="UP000681722">
    <property type="component" value="Unassembled WGS sequence"/>
</dbReference>
<keyword evidence="7" id="KW-1185">Reference proteome</keyword>
<evidence type="ECO:0000256" key="1">
    <source>
        <dbReference type="ARBA" id="ARBA00022737"/>
    </source>
</evidence>
<dbReference type="InterPro" id="IPR004087">
    <property type="entry name" value="KH_dom"/>
</dbReference>
<dbReference type="PANTHER" id="PTHR10288">
    <property type="entry name" value="KH DOMAIN CONTAINING RNA BINDING PROTEIN"/>
    <property type="match status" value="1"/>
</dbReference>
<dbReference type="GO" id="GO:0003723">
    <property type="term" value="F:RNA binding"/>
    <property type="evidence" value="ECO:0007669"/>
    <property type="project" value="UniProtKB-UniRule"/>
</dbReference>
<feature type="region of interest" description="Disordered" evidence="3">
    <location>
        <begin position="269"/>
        <end position="288"/>
    </location>
</feature>
<feature type="domain" description="K Homology" evidence="4">
    <location>
        <begin position="378"/>
        <end position="455"/>
    </location>
</feature>